<dbReference type="RefSeq" id="WP_375521437.1">
    <property type="nucleotide sequence ID" value="NZ_JBHIRY010000019.1"/>
</dbReference>
<sequence>MAKPKQRRQTKKAATWSLVIMGAGFAASLPFQQYGAVRLLAGAFEAGMVGGLADWFAVTALFRHPLGIPIPHTALLPKNRGKLTDALVGTVENNLLNKESIAAKIRDIRLAEMLLGGAEQALASPKAAEAIDTLAKRLVSRLPLDSIAPVITEEIRRQMTSLDAGQLLESLANKTLEHGYDHKALDYALEQAESWLRKPESIMTLGTMGMQAISGLQLHGLMQFAVNAFLGYLNEERMGEMIRQFLLARIDELQMEHHPRRSALLTGLQGQIEKLASDSAVHTRLNDWKNEQAASWKGEEMVLGKLEELRSRLLVYMEDGAYVQAHIFPLCARLLEDLRKHEELLDRLNEQIISAITSLVEKNHGRIGDLVRENVEKMDNATLITLMEDKLGQDLQWIRINGALTGFLIGIVLTGIRMLVESPIW</sequence>
<evidence type="ECO:0000313" key="3">
    <source>
        <dbReference type="Proteomes" id="UP001580430"/>
    </source>
</evidence>
<dbReference type="EMBL" id="JBHIRY010000019">
    <property type="protein sequence ID" value="MFB5762328.1"/>
    <property type="molecule type" value="Genomic_DNA"/>
</dbReference>
<protein>
    <submittedName>
        <fullName evidence="2">DUF445 domain-containing protein</fullName>
    </submittedName>
</protein>
<dbReference type="Proteomes" id="UP001580430">
    <property type="component" value="Unassembled WGS sequence"/>
</dbReference>
<dbReference type="PANTHER" id="PTHR38442">
    <property type="entry name" value="INNER MEMBRANE PROTEIN-RELATED"/>
    <property type="match status" value="1"/>
</dbReference>
<accession>A0ABV5C4W0</accession>
<proteinExistence type="predicted"/>
<feature type="coiled-coil region" evidence="1">
    <location>
        <begin position="331"/>
        <end position="358"/>
    </location>
</feature>
<evidence type="ECO:0000256" key="1">
    <source>
        <dbReference type="SAM" id="Coils"/>
    </source>
</evidence>
<gene>
    <name evidence="2" type="ORF">ACE5LO_18225</name>
</gene>
<dbReference type="PANTHER" id="PTHR38442:SF1">
    <property type="entry name" value="INNER MEMBRANE PROTEIN"/>
    <property type="match status" value="1"/>
</dbReference>
<name>A0ABV5C4W0_9BACL</name>
<organism evidence="2 3">
    <name type="scientific">Paenibacillus medicaginis</name>
    <dbReference type="NCBI Taxonomy" id="1470560"/>
    <lineage>
        <taxon>Bacteria</taxon>
        <taxon>Bacillati</taxon>
        <taxon>Bacillota</taxon>
        <taxon>Bacilli</taxon>
        <taxon>Bacillales</taxon>
        <taxon>Paenibacillaceae</taxon>
        <taxon>Paenibacillus</taxon>
    </lineage>
</organism>
<reference evidence="2 3" key="1">
    <citation type="submission" date="2024-09" db="EMBL/GenBank/DDBJ databases">
        <title>Paenibacillus zeirhizospherea sp. nov., isolated from surface of the maize (Zea mays) roots in a horticulture field, Hungary.</title>
        <authorList>
            <person name="Marton D."/>
            <person name="Farkas M."/>
            <person name="Bedics A."/>
            <person name="Toth E."/>
            <person name="Tancsics A."/>
            <person name="Boka K."/>
            <person name="Marati G."/>
            <person name="Kriszt B."/>
            <person name="Cserhati M."/>
        </authorList>
    </citation>
    <scope>NUCLEOTIDE SEQUENCE [LARGE SCALE GENOMIC DNA]</scope>
    <source>
        <strain evidence="2 3">JCM 18446</strain>
    </source>
</reference>
<comment type="caution">
    <text evidence="2">The sequence shown here is derived from an EMBL/GenBank/DDBJ whole genome shotgun (WGS) entry which is preliminary data.</text>
</comment>
<dbReference type="Pfam" id="PF04286">
    <property type="entry name" value="DUF445"/>
    <property type="match status" value="1"/>
</dbReference>
<evidence type="ECO:0000313" key="2">
    <source>
        <dbReference type="EMBL" id="MFB5762328.1"/>
    </source>
</evidence>
<keyword evidence="3" id="KW-1185">Reference proteome</keyword>
<dbReference type="InterPro" id="IPR007383">
    <property type="entry name" value="DUF445"/>
</dbReference>
<keyword evidence="1" id="KW-0175">Coiled coil</keyword>